<proteinExistence type="predicted"/>
<protein>
    <recommendedName>
        <fullName evidence="2">DUF3187 domain-containing protein</fullName>
    </recommendedName>
</protein>
<sequence length="262" mass="30154">MFKSIFFFFSLNIFLLAYVDTDMDGVPDESDNCANTPLTELVDLSGCTIKKLKSDHHFDILLGQSYADDGDSTLYSSSLKLNYYYKKFSMQLASSYYDSSIDSTNSTGQNDTYLNISYLFNPIKNFYLTLGGGLVFPTYNNEDNKLDYTASIYGRYKLDKWSFMLGMDYNTIGDIDTTNNLDYKNSFSYNTGLGYSWNSTFYSSINYYHSESIFTNVDDLETLSVNTYYTIDEHWFSSLNYGYGFLETGKRESIGVNLGYYW</sequence>
<gene>
    <name evidence="1" type="ORF">MNB_SV-13-2087</name>
</gene>
<dbReference type="InterPro" id="IPR028974">
    <property type="entry name" value="TSP_type-3_rpt"/>
</dbReference>
<name>A0A1W1CED6_9ZZZZ</name>
<dbReference type="EMBL" id="FPHM01000084">
    <property type="protein sequence ID" value="SFV64134.1"/>
    <property type="molecule type" value="Genomic_DNA"/>
</dbReference>
<dbReference type="SUPFAM" id="SSF103647">
    <property type="entry name" value="TSP type-3 repeat"/>
    <property type="match status" value="1"/>
</dbReference>
<accession>A0A1W1CED6</accession>
<evidence type="ECO:0008006" key="2">
    <source>
        <dbReference type="Google" id="ProtNLM"/>
    </source>
</evidence>
<dbReference type="SUPFAM" id="SSF56935">
    <property type="entry name" value="Porins"/>
    <property type="match status" value="1"/>
</dbReference>
<organism evidence="1">
    <name type="scientific">hydrothermal vent metagenome</name>
    <dbReference type="NCBI Taxonomy" id="652676"/>
    <lineage>
        <taxon>unclassified sequences</taxon>
        <taxon>metagenomes</taxon>
        <taxon>ecological metagenomes</taxon>
    </lineage>
</organism>
<dbReference type="GO" id="GO:0005509">
    <property type="term" value="F:calcium ion binding"/>
    <property type="evidence" value="ECO:0007669"/>
    <property type="project" value="InterPro"/>
</dbReference>
<evidence type="ECO:0000313" key="1">
    <source>
        <dbReference type="EMBL" id="SFV64134.1"/>
    </source>
</evidence>
<reference evidence="1" key="1">
    <citation type="submission" date="2016-10" db="EMBL/GenBank/DDBJ databases">
        <authorList>
            <person name="de Groot N.N."/>
        </authorList>
    </citation>
    <scope>NUCLEOTIDE SEQUENCE</scope>
</reference>
<dbReference type="AlphaFoldDB" id="A0A1W1CED6"/>